<dbReference type="EMBL" id="JAAILA010000017">
    <property type="protein sequence ID" value="NEX89486.1"/>
    <property type="molecule type" value="Genomic_DNA"/>
</dbReference>
<keyword evidence="2" id="KW-1185">Reference proteome</keyword>
<dbReference type="InterPro" id="IPR008966">
    <property type="entry name" value="Adhesion_dom_sf"/>
</dbReference>
<protein>
    <recommendedName>
        <fullName evidence="3">Fimbrial protein</fullName>
    </recommendedName>
</protein>
<comment type="caution">
    <text evidence="1">The sequence shown here is derived from an EMBL/GenBank/DDBJ whole genome shotgun (WGS) entry which is preliminary data.</text>
</comment>
<sequence>MSLSILVAMTPLGVAAEGGKRVRTAGDVNLEGRVVYSTCAIGAPETAQLISWQEGRITSTEWTDAKLFDIRLSECTSAVSQNVSVRFSGVEDEGTDDVGRSNEVEEGAWNWSDGRVVIQVAHDPTLLRFVNGPVFRFHSKFKFLVPMSSESPVSVPVYFLVAYP</sequence>
<evidence type="ECO:0000313" key="2">
    <source>
        <dbReference type="Proteomes" id="UP000472827"/>
    </source>
</evidence>
<dbReference type="Gene3D" id="2.60.40.1090">
    <property type="entry name" value="Fimbrial-type adhesion domain"/>
    <property type="match status" value="1"/>
</dbReference>
<gene>
    <name evidence="1" type="ORF">G4923_12340</name>
</gene>
<proteinExistence type="predicted"/>
<evidence type="ECO:0008006" key="3">
    <source>
        <dbReference type="Google" id="ProtNLM"/>
    </source>
</evidence>
<dbReference type="SUPFAM" id="SSF49401">
    <property type="entry name" value="Bacterial adhesins"/>
    <property type="match status" value="1"/>
</dbReference>
<organism evidence="1 2">
    <name type="scientific">Aeromonas rivipollensis</name>
    <dbReference type="NCBI Taxonomy" id="948519"/>
    <lineage>
        <taxon>Bacteria</taxon>
        <taxon>Pseudomonadati</taxon>
        <taxon>Pseudomonadota</taxon>
        <taxon>Gammaproteobacteria</taxon>
        <taxon>Aeromonadales</taxon>
        <taxon>Aeromonadaceae</taxon>
        <taxon>Aeromonas</taxon>
    </lineage>
</organism>
<reference evidence="1 2" key="1">
    <citation type="submission" date="2020-02" db="EMBL/GenBank/DDBJ databases">
        <title>Genome sequencing of Aeromonas rivipollensis.</title>
        <authorList>
            <person name="Fono-Tamo Ubani E.K."/>
            <person name="Lekota K.E."/>
        </authorList>
    </citation>
    <scope>NUCLEOTIDE SEQUENCE [LARGE SCALE GENOMIC DNA]</scope>
    <source>
        <strain evidence="1 2">G78</strain>
    </source>
</reference>
<accession>A0ABX0D3F4</accession>
<dbReference type="RefSeq" id="WP_111911534.1">
    <property type="nucleotide sequence ID" value="NZ_CAWQSE010000210.1"/>
</dbReference>
<evidence type="ECO:0000313" key="1">
    <source>
        <dbReference type="EMBL" id="NEX89486.1"/>
    </source>
</evidence>
<dbReference type="Proteomes" id="UP000472827">
    <property type="component" value="Unassembled WGS sequence"/>
</dbReference>
<name>A0ABX0D3F4_9GAMM</name>
<dbReference type="InterPro" id="IPR036937">
    <property type="entry name" value="Adhesion_dom_fimbrial_sf"/>
</dbReference>